<dbReference type="PANTHER" id="PTHR30330:SF3">
    <property type="entry name" value="TRANSCRIPTIONAL REGULATOR, LRP FAMILY"/>
    <property type="match status" value="1"/>
</dbReference>
<dbReference type="AlphaFoldDB" id="A0A084JQS4"/>
<comment type="similarity">
    <text evidence="2 8">Belongs to the alanine or glycine:cation symporter (AGCS) (TC 2.A.25) family.</text>
</comment>
<keyword evidence="7 8" id="KW-0472">Membrane</keyword>
<comment type="subcellular location">
    <subcellularLocation>
        <location evidence="1 8">Cell membrane</location>
        <topology evidence="1 8">Multi-pass membrane protein</topology>
    </subcellularLocation>
</comment>
<accession>A0A084JQS4</accession>
<feature type="transmembrane region" description="Helical" evidence="8">
    <location>
        <begin position="297"/>
        <end position="318"/>
    </location>
</feature>
<evidence type="ECO:0000256" key="4">
    <source>
        <dbReference type="ARBA" id="ARBA00022475"/>
    </source>
</evidence>
<feature type="transmembrane region" description="Helical" evidence="8">
    <location>
        <begin position="425"/>
        <end position="442"/>
    </location>
</feature>
<gene>
    <name evidence="9" type="ORF">IO98_04510</name>
</gene>
<feature type="transmembrane region" description="Helical" evidence="8">
    <location>
        <begin position="92"/>
        <end position="113"/>
    </location>
</feature>
<evidence type="ECO:0000256" key="6">
    <source>
        <dbReference type="ARBA" id="ARBA00022989"/>
    </source>
</evidence>
<keyword evidence="10" id="KW-1185">Reference proteome</keyword>
<dbReference type="EMBL" id="JPME01000006">
    <property type="protein sequence ID" value="KEZ91308.1"/>
    <property type="molecule type" value="Genomic_DNA"/>
</dbReference>
<name>A0A084JQS4_9FIRM</name>
<evidence type="ECO:0000313" key="10">
    <source>
        <dbReference type="Proteomes" id="UP000028525"/>
    </source>
</evidence>
<feature type="transmembrane region" description="Helical" evidence="8">
    <location>
        <begin position="390"/>
        <end position="413"/>
    </location>
</feature>
<evidence type="ECO:0000313" key="9">
    <source>
        <dbReference type="EMBL" id="KEZ91308.1"/>
    </source>
</evidence>
<feature type="transmembrane region" description="Helical" evidence="8">
    <location>
        <begin position="12"/>
        <end position="34"/>
    </location>
</feature>
<dbReference type="PANTHER" id="PTHR30330">
    <property type="entry name" value="AGSS FAMILY TRANSPORTER, SODIUM-ALANINE"/>
    <property type="match status" value="1"/>
</dbReference>
<comment type="caution">
    <text evidence="9">The sequence shown here is derived from an EMBL/GenBank/DDBJ whole genome shotgun (WGS) entry which is preliminary data.</text>
</comment>
<dbReference type="GO" id="GO:0005886">
    <property type="term" value="C:plasma membrane"/>
    <property type="evidence" value="ECO:0007669"/>
    <property type="project" value="UniProtKB-SubCell"/>
</dbReference>
<dbReference type="Pfam" id="PF01235">
    <property type="entry name" value="Na_Ala_symp"/>
    <property type="match status" value="1"/>
</dbReference>
<feature type="transmembrane region" description="Helical" evidence="8">
    <location>
        <begin position="140"/>
        <end position="162"/>
    </location>
</feature>
<keyword evidence="6 8" id="KW-1133">Transmembrane helix</keyword>
<keyword evidence="4 8" id="KW-1003">Cell membrane</keyword>
<feature type="transmembrane region" description="Helical" evidence="8">
    <location>
        <begin position="182"/>
        <end position="203"/>
    </location>
</feature>
<dbReference type="Gene3D" id="1.20.1740.10">
    <property type="entry name" value="Amino acid/polyamine transporter I"/>
    <property type="match status" value="1"/>
</dbReference>
<evidence type="ECO:0000256" key="7">
    <source>
        <dbReference type="ARBA" id="ARBA00023136"/>
    </source>
</evidence>
<proteinExistence type="inferred from homology"/>
<reference evidence="9 10" key="1">
    <citation type="submission" date="2014-07" db="EMBL/GenBank/DDBJ databases">
        <title>Draft genome of Clostridium celerecrescens 152B isolated from sediments associated with methane hydrate from Krishna Godavari basin.</title>
        <authorList>
            <person name="Honkalas V.S."/>
            <person name="Dabir A.P."/>
            <person name="Arora P."/>
            <person name="Dhakephalkar P.K."/>
        </authorList>
    </citation>
    <scope>NUCLEOTIDE SEQUENCE [LARGE SCALE GENOMIC DNA]</scope>
    <source>
        <strain evidence="9 10">152B</strain>
    </source>
</reference>
<dbReference type="Proteomes" id="UP000028525">
    <property type="component" value="Unassembled WGS sequence"/>
</dbReference>
<sequence>MIHRIHEMVWGPWLLVLFLGTGIFFTVKSGFFQIRKFPFWWKHTIGSIQEDEGEEKGEVTKFQTACTALAATIGTGNIAGVATALTAGGPGAIFWMWVSAGIGMMTGYAETMLGIRYRYRDRNGAWICGPMVYLERGLKLPGLGMLYSFLCIMVSLGMGSMVQSNSIAETLEFSFGIPPIPIGILLTGTVLLVVLGGIARIAFVSERLIPISAGAYMLFSMVVIMSCYDKIPYIFQCIFQDAFRPVSVFSGAAGYQISKSLQYGVSRGVFSNEAGLGSMAVLHGAAEDTTPEQQGMWAMFEVFFDTILICTMTAFVILCMTDGDAAGAGYDGAALTAFCFSKRLGILGEYVVSGAMLIFAFATIIAWYYLGRQAAIYLAESLKERRSLYILQRILRGKVYTLLYLGAVFLGCLAKLETVWEFSDIWNGLMALPNIIAIIFLMREVTVPGNAEKWELKCTRR</sequence>
<keyword evidence="3 8" id="KW-0813">Transport</keyword>
<evidence type="ECO:0000256" key="8">
    <source>
        <dbReference type="RuleBase" id="RU363064"/>
    </source>
</evidence>
<dbReference type="PRINTS" id="PR00175">
    <property type="entry name" value="NAALASMPORT"/>
</dbReference>
<dbReference type="GO" id="GO:0005283">
    <property type="term" value="F:amino acid:sodium symporter activity"/>
    <property type="evidence" value="ECO:0007669"/>
    <property type="project" value="InterPro"/>
</dbReference>
<evidence type="ECO:0000256" key="5">
    <source>
        <dbReference type="ARBA" id="ARBA00022692"/>
    </source>
</evidence>
<dbReference type="OrthoDB" id="9804874at2"/>
<organism evidence="9 10">
    <name type="scientific">Lacrimispora celerecrescens</name>
    <dbReference type="NCBI Taxonomy" id="29354"/>
    <lineage>
        <taxon>Bacteria</taxon>
        <taxon>Bacillati</taxon>
        <taxon>Bacillota</taxon>
        <taxon>Clostridia</taxon>
        <taxon>Lachnospirales</taxon>
        <taxon>Lachnospiraceae</taxon>
        <taxon>Lacrimispora</taxon>
    </lineage>
</organism>
<protein>
    <submittedName>
        <fullName evidence="9">Amino acid transporter</fullName>
    </submittedName>
</protein>
<evidence type="ECO:0000256" key="3">
    <source>
        <dbReference type="ARBA" id="ARBA00022448"/>
    </source>
</evidence>
<keyword evidence="8" id="KW-0769">Symport</keyword>
<dbReference type="STRING" id="29354.IO98_04510"/>
<feature type="transmembrane region" description="Helical" evidence="8">
    <location>
        <begin position="350"/>
        <end position="370"/>
    </location>
</feature>
<evidence type="ECO:0000256" key="1">
    <source>
        <dbReference type="ARBA" id="ARBA00004651"/>
    </source>
</evidence>
<keyword evidence="5 8" id="KW-0812">Transmembrane</keyword>
<evidence type="ECO:0000256" key="2">
    <source>
        <dbReference type="ARBA" id="ARBA00009261"/>
    </source>
</evidence>
<dbReference type="RefSeq" id="WP_038278288.1">
    <property type="nucleotide sequence ID" value="NZ_JPME01000006.1"/>
</dbReference>
<dbReference type="NCBIfam" id="TIGR00835">
    <property type="entry name" value="agcS"/>
    <property type="match status" value="1"/>
</dbReference>
<dbReference type="InterPro" id="IPR001463">
    <property type="entry name" value="Na/Ala_symport"/>
</dbReference>